<dbReference type="EMBL" id="CAKOFQ010006812">
    <property type="protein sequence ID" value="CAH1973612.1"/>
    <property type="molecule type" value="Genomic_DNA"/>
</dbReference>
<gene>
    <name evidence="1" type="ORF">ACAOBT_LOCUS10660</name>
</gene>
<evidence type="ECO:0000313" key="2">
    <source>
        <dbReference type="Proteomes" id="UP001152888"/>
    </source>
</evidence>
<name>A0A9P0P723_ACAOB</name>
<accession>A0A9P0P723</accession>
<evidence type="ECO:0000313" key="1">
    <source>
        <dbReference type="EMBL" id="CAH1973612.1"/>
    </source>
</evidence>
<comment type="caution">
    <text evidence="1">The sequence shown here is derived from an EMBL/GenBank/DDBJ whole genome shotgun (WGS) entry which is preliminary data.</text>
</comment>
<reference evidence="1" key="1">
    <citation type="submission" date="2022-03" db="EMBL/GenBank/DDBJ databases">
        <authorList>
            <person name="Sayadi A."/>
        </authorList>
    </citation>
    <scope>NUCLEOTIDE SEQUENCE</scope>
</reference>
<sequence length="36" mass="3944">MYRRDVLKRRPSIRVASIASKGRAGESCRSSSSAFG</sequence>
<dbReference type="AlphaFoldDB" id="A0A9P0P723"/>
<proteinExistence type="predicted"/>
<keyword evidence="2" id="KW-1185">Reference proteome</keyword>
<protein>
    <submittedName>
        <fullName evidence="1">Uncharacterized protein</fullName>
    </submittedName>
</protein>
<dbReference type="Proteomes" id="UP001152888">
    <property type="component" value="Unassembled WGS sequence"/>
</dbReference>
<organism evidence="1 2">
    <name type="scientific">Acanthoscelides obtectus</name>
    <name type="common">Bean weevil</name>
    <name type="synonym">Bruchus obtectus</name>
    <dbReference type="NCBI Taxonomy" id="200917"/>
    <lineage>
        <taxon>Eukaryota</taxon>
        <taxon>Metazoa</taxon>
        <taxon>Ecdysozoa</taxon>
        <taxon>Arthropoda</taxon>
        <taxon>Hexapoda</taxon>
        <taxon>Insecta</taxon>
        <taxon>Pterygota</taxon>
        <taxon>Neoptera</taxon>
        <taxon>Endopterygota</taxon>
        <taxon>Coleoptera</taxon>
        <taxon>Polyphaga</taxon>
        <taxon>Cucujiformia</taxon>
        <taxon>Chrysomeloidea</taxon>
        <taxon>Chrysomelidae</taxon>
        <taxon>Bruchinae</taxon>
        <taxon>Bruchini</taxon>
        <taxon>Acanthoscelides</taxon>
    </lineage>
</organism>